<dbReference type="PROSITE" id="PS50990">
    <property type="entry name" value="PEPTIDASE_C39"/>
    <property type="match status" value="1"/>
</dbReference>
<dbReference type="Pfam" id="PF03412">
    <property type="entry name" value="Peptidase_C39"/>
    <property type="match status" value="1"/>
</dbReference>
<dbReference type="RefSeq" id="WP_167952480.1">
    <property type="nucleotide sequence ID" value="NZ_JAATJE010000001.1"/>
</dbReference>
<evidence type="ECO:0000313" key="2">
    <source>
        <dbReference type="EMBL" id="NJC32929.1"/>
    </source>
</evidence>
<name>A0ABX0XI69_9SPHN</name>
<sequence length="224" mass="24750">MLAVGGCAASISPEGARFLTTAGPTGDYGLALRSVEDRRFDGVVRQRFDFSCGSAALATLLRHHYADRIDERQTFLGMWRDGDQAQIRRVGFSLLDMKRYLAGRRLAADGYQVTLDQVAQAGVPGIALISIRNYKHFVVVKGVTPTDVLVGDPSTGMQVYPRDRFQAAWNGIYFVINDRQDQGRAAFNRGTQWATVARAPVGTDFHDPLSLQALSITAPFYRDF</sequence>
<evidence type="ECO:0000313" key="3">
    <source>
        <dbReference type="Proteomes" id="UP000734218"/>
    </source>
</evidence>
<dbReference type="InterPro" id="IPR005074">
    <property type="entry name" value="Peptidase_C39"/>
</dbReference>
<feature type="domain" description="Peptidase C39" evidence="1">
    <location>
        <begin position="46"/>
        <end position="176"/>
    </location>
</feature>
<dbReference type="Proteomes" id="UP000734218">
    <property type="component" value="Unassembled WGS sequence"/>
</dbReference>
<comment type="caution">
    <text evidence="2">The sequence shown here is derived from an EMBL/GenBank/DDBJ whole genome shotgun (WGS) entry which is preliminary data.</text>
</comment>
<organism evidence="2 3">
    <name type="scientific">Sphingomonas jejuensis</name>
    <dbReference type="NCBI Taxonomy" id="904715"/>
    <lineage>
        <taxon>Bacteria</taxon>
        <taxon>Pseudomonadati</taxon>
        <taxon>Pseudomonadota</taxon>
        <taxon>Alphaproteobacteria</taxon>
        <taxon>Sphingomonadales</taxon>
        <taxon>Sphingomonadaceae</taxon>
        <taxon>Sphingomonas</taxon>
    </lineage>
</organism>
<gene>
    <name evidence="2" type="ORF">GGR88_000403</name>
</gene>
<dbReference type="Gene3D" id="3.90.70.10">
    <property type="entry name" value="Cysteine proteinases"/>
    <property type="match status" value="1"/>
</dbReference>
<accession>A0ABX0XI69</accession>
<evidence type="ECO:0000259" key="1">
    <source>
        <dbReference type="PROSITE" id="PS50990"/>
    </source>
</evidence>
<protein>
    <recommendedName>
        <fullName evidence="1">Peptidase C39 domain-containing protein</fullName>
    </recommendedName>
</protein>
<keyword evidence="3" id="KW-1185">Reference proteome</keyword>
<proteinExistence type="predicted"/>
<reference evidence="2 3" key="1">
    <citation type="submission" date="2020-03" db="EMBL/GenBank/DDBJ databases">
        <title>Genomic Encyclopedia of Type Strains, Phase IV (KMG-IV): sequencing the most valuable type-strain genomes for metagenomic binning, comparative biology and taxonomic classification.</title>
        <authorList>
            <person name="Goeker M."/>
        </authorList>
    </citation>
    <scope>NUCLEOTIDE SEQUENCE [LARGE SCALE GENOMIC DNA]</scope>
    <source>
        <strain evidence="2 3">DSM 27651</strain>
    </source>
</reference>
<dbReference type="CDD" id="cd02423">
    <property type="entry name" value="Peptidase_C39G"/>
    <property type="match status" value="1"/>
</dbReference>
<dbReference type="EMBL" id="JAATJE010000001">
    <property type="protein sequence ID" value="NJC32929.1"/>
    <property type="molecule type" value="Genomic_DNA"/>
</dbReference>